<dbReference type="InterPro" id="IPR002347">
    <property type="entry name" value="SDR_fam"/>
</dbReference>
<dbReference type="EMBL" id="UZWD01000034">
    <property type="protein sequence ID" value="VDS05557.1"/>
    <property type="molecule type" value="Genomic_DNA"/>
</dbReference>
<dbReference type="PRINTS" id="PR00080">
    <property type="entry name" value="SDRFAMILY"/>
</dbReference>
<keyword evidence="2 4" id="KW-0560">Oxidoreductase</keyword>
<evidence type="ECO:0000256" key="3">
    <source>
        <dbReference type="RuleBase" id="RU000363"/>
    </source>
</evidence>
<proteinExistence type="inferred from homology"/>
<evidence type="ECO:0000313" key="5">
    <source>
        <dbReference type="Proteomes" id="UP000268844"/>
    </source>
</evidence>
<name>A0A3S4CDH5_9HYPH</name>
<dbReference type="Gene3D" id="3.40.50.720">
    <property type="entry name" value="NAD(P)-binding Rossmann-like Domain"/>
    <property type="match status" value="1"/>
</dbReference>
<dbReference type="Proteomes" id="UP000268844">
    <property type="component" value="Unassembled WGS sequence"/>
</dbReference>
<evidence type="ECO:0000256" key="1">
    <source>
        <dbReference type="ARBA" id="ARBA00006484"/>
    </source>
</evidence>
<dbReference type="InterPro" id="IPR036291">
    <property type="entry name" value="NAD(P)-bd_dom_sf"/>
</dbReference>
<sequence length="308" mass="33252">MNKALRLATEKGYARFHQRERAILLSQPVSTLRQLKKPPEPAYVLPMSNHPLDVSAPQGAVALVTGASDRIGATIAQALARAGYAVVIHYRSNAEGARALRKAIQADGGRAALVRADLGKRRQRQTLVEKAAACFGPLTLLVNNASLFDPDSALDIDEKLWDQHFAIHAEAPIFLARDFANQLPKGAEGNIINIVDERVLHPSPAYFSYTLSKSVLWTATQTLAQSLAPDVRVNAIGPGPVLPHSRQSEAEFKRGVKALPLQRNAGPDEIAQGVLAILALPSMTGQMLALDGGKHLEFSPKRGPTPRQ</sequence>
<dbReference type="GO" id="GO:0047936">
    <property type="term" value="F:glucose 1-dehydrogenase [NAD(P)+] activity"/>
    <property type="evidence" value="ECO:0007669"/>
    <property type="project" value="UniProtKB-EC"/>
</dbReference>
<accession>A0A3S4CDH5</accession>
<dbReference type="EC" id="1.1.1.47" evidence="4"/>
<reference evidence="4 5" key="1">
    <citation type="submission" date="2018-12" db="EMBL/GenBank/DDBJ databases">
        <authorList>
            <person name="Criscuolo A."/>
        </authorList>
    </citation>
    <scope>NUCLEOTIDE SEQUENCE [LARGE SCALE GENOMIC DNA]</scope>
    <source>
        <strain evidence="4">ACIP1116281</strain>
    </source>
</reference>
<keyword evidence="5" id="KW-1185">Reference proteome</keyword>
<dbReference type="Pfam" id="PF00106">
    <property type="entry name" value="adh_short"/>
    <property type="match status" value="1"/>
</dbReference>
<evidence type="ECO:0000313" key="4">
    <source>
        <dbReference type="EMBL" id="VDS05557.1"/>
    </source>
</evidence>
<dbReference type="AlphaFoldDB" id="A0A3S4CDH5"/>
<dbReference type="NCBIfam" id="NF006597">
    <property type="entry name" value="PRK09134.1"/>
    <property type="match status" value="1"/>
</dbReference>
<comment type="similarity">
    <text evidence="1 3">Belongs to the short-chain dehydrogenases/reductases (SDR) family.</text>
</comment>
<gene>
    <name evidence="4" type="primary">ycdF_2</name>
    <name evidence="4" type="ORF">DEVEQU_02699</name>
</gene>
<protein>
    <submittedName>
        <fullName evidence="4">Glucose 1-dehydrogenase 2</fullName>
        <ecNumber evidence="4">1.1.1.47</ecNumber>
    </submittedName>
</protein>
<dbReference type="PANTHER" id="PTHR43639">
    <property type="entry name" value="OXIDOREDUCTASE, SHORT-CHAIN DEHYDROGENASE/REDUCTASE FAMILY (AFU_ORTHOLOGUE AFUA_5G02870)"/>
    <property type="match status" value="1"/>
</dbReference>
<evidence type="ECO:0000256" key="2">
    <source>
        <dbReference type="ARBA" id="ARBA00023002"/>
    </source>
</evidence>
<dbReference type="PANTHER" id="PTHR43639:SF1">
    <property type="entry name" value="SHORT-CHAIN DEHYDROGENASE_REDUCTASE FAMILY PROTEIN"/>
    <property type="match status" value="1"/>
</dbReference>
<dbReference type="SUPFAM" id="SSF51735">
    <property type="entry name" value="NAD(P)-binding Rossmann-fold domains"/>
    <property type="match status" value="1"/>
</dbReference>
<organism evidence="4 5">
    <name type="scientific">Devosia equisanguinis</name>
    <dbReference type="NCBI Taxonomy" id="2490941"/>
    <lineage>
        <taxon>Bacteria</taxon>
        <taxon>Pseudomonadati</taxon>
        <taxon>Pseudomonadota</taxon>
        <taxon>Alphaproteobacteria</taxon>
        <taxon>Hyphomicrobiales</taxon>
        <taxon>Devosiaceae</taxon>
        <taxon>Devosia</taxon>
    </lineage>
</organism>
<dbReference type="PRINTS" id="PR00081">
    <property type="entry name" value="GDHRDH"/>
</dbReference>